<comment type="caution">
    <text evidence="8">The sequence shown here is derived from an EMBL/GenBank/DDBJ whole genome shotgun (WGS) entry which is preliminary data.</text>
</comment>
<feature type="domain" description="PAS" evidence="6">
    <location>
        <begin position="23"/>
        <end position="49"/>
    </location>
</feature>
<dbReference type="CDD" id="cd00082">
    <property type="entry name" value="HisKA"/>
    <property type="match status" value="1"/>
</dbReference>
<evidence type="ECO:0000259" key="6">
    <source>
        <dbReference type="PROSITE" id="PS50112"/>
    </source>
</evidence>
<organism evidence="8 9">
    <name type="scientific">Zoogloea ramigera</name>
    <dbReference type="NCBI Taxonomy" id="350"/>
    <lineage>
        <taxon>Bacteria</taxon>
        <taxon>Pseudomonadati</taxon>
        <taxon>Pseudomonadota</taxon>
        <taxon>Betaproteobacteria</taxon>
        <taxon>Rhodocyclales</taxon>
        <taxon>Zoogloeaceae</taxon>
        <taxon>Zoogloea</taxon>
    </lineage>
</organism>
<dbReference type="PROSITE" id="PS50109">
    <property type="entry name" value="HIS_KIN"/>
    <property type="match status" value="1"/>
</dbReference>
<dbReference type="SUPFAM" id="SSF55785">
    <property type="entry name" value="PYP-like sensor domain (PAS domain)"/>
    <property type="match status" value="1"/>
</dbReference>
<protein>
    <recommendedName>
        <fullName evidence="2">histidine kinase</fullName>
        <ecNumber evidence="2">2.7.13.3</ecNumber>
    </recommendedName>
</protein>
<evidence type="ECO:0000256" key="2">
    <source>
        <dbReference type="ARBA" id="ARBA00012438"/>
    </source>
</evidence>
<dbReference type="InterPro" id="IPR036097">
    <property type="entry name" value="HisK_dim/P_sf"/>
</dbReference>
<dbReference type="PANTHER" id="PTHR43065:SF50">
    <property type="entry name" value="HISTIDINE KINASE"/>
    <property type="match status" value="1"/>
</dbReference>
<dbReference type="InterPro" id="IPR005467">
    <property type="entry name" value="His_kinase_dom"/>
</dbReference>
<dbReference type="InterPro" id="IPR004358">
    <property type="entry name" value="Sig_transdc_His_kin-like_C"/>
</dbReference>
<feature type="domain" description="Histidine kinase" evidence="5">
    <location>
        <begin position="204"/>
        <end position="449"/>
    </location>
</feature>
<evidence type="ECO:0000313" key="8">
    <source>
        <dbReference type="EMBL" id="GEC94349.1"/>
    </source>
</evidence>
<dbReference type="NCBIfam" id="TIGR00229">
    <property type="entry name" value="sensory_box"/>
    <property type="match status" value="1"/>
</dbReference>
<dbReference type="InterPro" id="IPR000700">
    <property type="entry name" value="PAS-assoc_C"/>
</dbReference>
<sequence>MDNQAYPLPSSLFPLANALSNGIALHRDGQVLFANKAFSQLTGYAPDDLAKLDFWALFPPEVQAEARQRERLGPDDEPVPARYEALVQTRQGEARWVELSLSQQAVQGIATTLCILVDITDRKRAEEALRRVHTDLEAQVENRTAELQQAKASLEDDIARREGAELELLKRYAELTELNCLLHETQQQLVQSEKLASIGQLAAGVAHEINNPIGYVSSNIRSLQDYITRLFQVLDVYQATEAALPDAARARIDKIKHEADFDYLRDDIHELIRESAEGTERVRKIVQDLRDFSRSDTAQQWQAADLHMGLDSTLNIASNEIKYRADVVREYGAIPLVECLPSQLNQVFMNLFVNAAQSIPDGRRGTLSVRTGHAGEQVWIEVEDDGCGIPSETLDRIFDPFFTTKPVGKGTGLGLSLSYGIIQKHHGKITASSTPGSGTLFRITLPVHQPAEPGTPE</sequence>
<feature type="domain" description="PAC" evidence="7">
    <location>
        <begin position="81"/>
        <end position="131"/>
    </location>
</feature>
<evidence type="ECO:0000256" key="3">
    <source>
        <dbReference type="ARBA" id="ARBA00022553"/>
    </source>
</evidence>
<evidence type="ECO:0000313" key="9">
    <source>
        <dbReference type="Proteomes" id="UP000318422"/>
    </source>
</evidence>
<keyword evidence="3" id="KW-0597">Phosphoprotein</keyword>
<dbReference type="PRINTS" id="PR00344">
    <property type="entry name" value="BCTRLSENSOR"/>
</dbReference>
<dbReference type="CDD" id="cd00130">
    <property type="entry name" value="PAS"/>
    <property type="match status" value="1"/>
</dbReference>
<dbReference type="AlphaFoldDB" id="A0A4Y4CR82"/>
<dbReference type="PROSITE" id="PS50113">
    <property type="entry name" value="PAC"/>
    <property type="match status" value="1"/>
</dbReference>
<dbReference type="EC" id="2.7.13.3" evidence="2"/>
<dbReference type="Pfam" id="PF00512">
    <property type="entry name" value="HisKA"/>
    <property type="match status" value="1"/>
</dbReference>
<dbReference type="PROSITE" id="PS50112">
    <property type="entry name" value="PAS"/>
    <property type="match status" value="1"/>
</dbReference>
<dbReference type="SUPFAM" id="SSF47384">
    <property type="entry name" value="Homodimeric domain of signal transducing histidine kinase"/>
    <property type="match status" value="1"/>
</dbReference>
<comment type="catalytic activity">
    <reaction evidence="1">
        <text>ATP + protein L-histidine = ADP + protein N-phospho-L-histidine.</text>
        <dbReference type="EC" id="2.7.13.3"/>
    </reaction>
</comment>
<dbReference type="Gene3D" id="3.30.565.10">
    <property type="entry name" value="Histidine kinase-like ATPase, C-terminal domain"/>
    <property type="match status" value="1"/>
</dbReference>
<dbReference type="SUPFAM" id="SSF55874">
    <property type="entry name" value="ATPase domain of HSP90 chaperone/DNA topoisomerase II/histidine kinase"/>
    <property type="match status" value="1"/>
</dbReference>
<dbReference type="EMBL" id="BJNV01000006">
    <property type="protein sequence ID" value="GEC94349.1"/>
    <property type="molecule type" value="Genomic_DNA"/>
</dbReference>
<gene>
    <name evidence="8" type="ORF">ZRA01_04220</name>
</gene>
<evidence type="ECO:0000259" key="7">
    <source>
        <dbReference type="PROSITE" id="PS50113"/>
    </source>
</evidence>
<dbReference type="Proteomes" id="UP000318422">
    <property type="component" value="Unassembled WGS sequence"/>
</dbReference>
<proteinExistence type="predicted"/>
<dbReference type="Gene3D" id="3.30.450.20">
    <property type="entry name" value="PAS domain"/>
    <property type="match status" value="1"/>
</dbReference>
<dbReference type="PANTHER" id="PTHR43065">
    <property type="entry name" value="SENSOR HISTIDINE KINASE"/>
    <property type="match status" value="1"/>
</dbReference>
<dbReference type="InterPro" id="IPR000014">
    <property type="entry name" value="PAS"/>
</dbReference>
<dbReference type="InterPro" id="IPR036890">
    <property type="entry name" value="HATPase_C_sf"/>
</dbReference>
<name>A0A4Y4CR82_ZOORA</name>
<dbReference type="InterPro" id="IPR003661">
    <property type="entry name" value="HisK_dim/P_dom"/>
</dbReference>
<dbReference type="InterPro" id="IPR035965">
    <property type="entry name" value="PAS-like_dom_sf"/>
</dbReference>
<dbReference type="SMART" id="SM00091">
    <property type="entry name" value="PAS"/>
    <property type="match status" value="1"/>
</dbReference>
<evidence type="ECO:0000256" key="4">
    <source>
        <dbReference type="SAM" id="Coils"/>
    </source>
</evidence>
<accession>A0A4Y4CR82</accession>
<dbReference type="InterPro" id="IPR003594">
    <property type="entry name" value="HATPase_dom"/>
</dbReference>
<evidence type="ECO:0000259" key="5">
    <source>
        <dbReference type="PROSITE" id="PS50109"/>
    </source>
</evidence>
<dbReference type="GO" id="GO:0000155">
    <property type="term" value="F:phosphorelay sensor kinase activity"/>
    <property type="evidence" value="ECO:0007669"/>
    <property type="project" value="InterPro"/>
</dbReference>
<dbReference type="Pfam" id="PF02518">
    <property type="entry name" value="HATPase_c"/>
    <property type="match status" value="1"/>
</dbReference>
<dbReference type="SMART" id="SM00387">
    <property type="entry name" value="HATPase_c"/>
    <property type="match status" value="1"/>
</dbReference>
<dbReference type="Gene3D" id="1.10.287.130">
    <property type="match status" value="1"/>
</dbReference>
<keyword evidence="4" id="KW-0175">Coiled coil</keyword>
<evidence type="ECO:0000256" key="1">
    <source>
        <dbReference type="ARBA" id="ARBA00000085"/>
    </source>
</evidence>
<dbReference type="RefSeq" id="WP_170182874.1">
    <property type="nucleotide sequence ID" value="NZ_BJNV01000006.1"/>
</dbReference>
<dbReference type="Pfam" id="PF13426">
    <property type="entry name" value="PAS_9"/>
    <property type="match status" value="1"/>
</dbReference>
<feature type="coiled-coil region" evidence="4">
    <location>
        <begin position="122"/>
        <end position="195"/>
    </location>
</feature>
<reference evidence="8 9" key="1">
    <citation type="submission" date="2019-06" db="EMBL/GenBank/DDBJ databases">
        <title>Whole genome shotgun sequence of Zoogloea ramigera NBRC 15342.</title>
        <authorList>
            <person name="Hosoyama A."/>
            <person name="Uohara A."/>
            <person name="Ohji S."/>
            <person name="Ichikawa N."/>
        </authorList>
    </citation>
    <scope>NUCLEOTIDE SEQUENCE [LARGE SCALE GENOMIC DNA]</scope>
    <source>
        <strain evidence="8 9">NBRC 15342</strain>
    </source>
</reference>
<keyword evidence="9" id="KW-1185">Reference proteome</keyword>
<dbReference type="SMART" id="SM00388">
    <property type="entry name" value="HisKA"/>
    <property type="match status" value="1"/>
</dbReference>